<dbReference type="Pfam" id="PF14310">
    <property type="entry name" value="Fn3-like"/>
    <property type="match status" value="1"/>
</dbReference>
<accession>A0A9X2DXI0</accession>
<dbReference type="PRINTS" id="PR00133">
    <property type="entry name" value="GLHYDRLASE3"/>
</dbReference>
<dbReference type="SMART" id="SM01217">
    <property type="entry name" value="Fn3_like"/>
    <property type="match status" value="1"/>
</dbReference>
<dbReference type="Gene3D" id="2.60.40.10">
    <property type="entry name" value="Immunoglobulins"/>
    <property type="match status" value="1"/>
</dbReference>
<keyword evidence="6 9" id="KW-0326">Glycosidase</keyword>
<dbReference type="EMBL" id="JAMRYM010000017">
    <property type="protein sequence ID" value="MCM6762036.1"/>
    <property type="molecule type" value="Genomic_DNA"/>
</dbReference>
<dbReference type="RefSeq" id="WP_251944456.1">
    <property type="nucleotide sequence ID" value="NZ_JAMRYM010000017.1"/>
</dbReference>
<comment type="similarity">
    <text evidence="2 9">Belongs to the glycosyl hydrolase 3 family.</text>
</comment>
<feature type="domain" description="Fibronectin type III-like" evidence="11">
    <location>
        <begin position="692"/>
        <end position="762"/>
    </location>
</feature>
<dbReference type="Pfam" id="PF00933">
    <property type="entry name" value="Glyco_hydro_3"/>
    <property type="match status" value="1"/>
</dbReference>
<evidence type="ECO:0000256" key="2">
    <source>
        <dbReference type="ARBA" id="ARBA00005336"/>
    </source>
</evidence>
<proteinExistence type="inferred from homology"/>
<sequence>MTSSTTSATPPSAERPLMTSDLPYRNSDLPTAERVEDLLSRMTIQEKAGQLTQYFLFDVGELPDDFDIDSLPEEHQVFVRQPRIVLAAAKNGGVGSLLFIKDPAVANRYQREVVENSRHGIPLLFGFDVIHGLRTVLPVPIALAATWDPAIVEAGQRIAAREARASGIHWSFAPMIDIARDPRWGRIVEGAGEDPHLGSAVAAAQVRGFQGDLGPSSVLAGPKHFAGYGAARGGRDYEDAEISESELHNVYLPPFKAAIDAGAANIMSAYMDLNGVPASGNRRLLTELLRDELGFDGFVVSDANAVKSMETQHFAADPTDAAARAIRAGNDMEMAMSEPAFDNLPAAIERGLLDEEQLDTSVRRVLTAKFALGLFENPYADAESAETVLTDPAHRQVARTAAERAIVLLKNDGALPLADDRGTIAVIGRLSDSKRDTLGPWVFGHHTEDTVTLLEGLRSRAVDSAAITYAPGVGIPDRLFPSPFDRQDPDPGENPWASVDDEQELTRAVETAAAADVAIVVVGERQNQIGELASRSTLDLPGRQLEMVQQIIATGTPVVVVVMSGRPLDLRWIDAHAAAVLQVWYPGTQGGDAVAAAVFGDVSPAGRLPFSWPRHVGQVPMIYSHNRTFSPENSGTRYWDEESTPLYPFGFGLSYATFEYSNLRVEKTSRSADEFVTVSVDVANTSDRDGDDVVQLYLHQRYGTSSRPVRELKGFERVHVARGDVRTVRFELGPDQLRYWSAATGSWVQDDTVFDVWVGGASTATLTTTFESSL</sequence>
<dbReference type="InterPro" id="IPR002772">
    <property type="entry name" value="Glyco_hydro_3_C"/>
</dbReference>
<evidence type="ECO:0000256" key="1">
    <source>
        <dbReference type="ARBA" id="ARBA00000448"/>
    </source>
</evidence>
<evidence type="ECO:0000256" key="9">
    <source>
        <dbReference type="RuleBase" id="RU361161"/>
    </source>
</evidence>
<dbReference type="Gene3D" id="3.20.20.300">
    <property type="entry name" value="Glycoside hydrolase, family 3, N-terminal domain"/>
    <property type="match status" value="1"/>
</dbReference>
<dbReference type="FunFam" id="2.60.40.10:FF:000495">
    <property type="entry name" value="Periplasmic beta-glucosidase"/>
    <property type="match status" value="1"/>
</dbReference>
<evidence type="ECO:0000256" key="7">
    <source>
        <dbReference type="ARBA" id="ARBA00058905"/>
    </source>
</evidence>
<keyword evidence="4" id="KW-0732">Signal</keyword>
<protein>
    <recommendedName>
        <fullName evidence="8">Exo-alpha-(1-&gt;6)-L-arabinopyranosidase</fullName>
        <ecNumber evidence="3">3.2.1.21</ecNumber>
    </recommendedName>
</protein>
<dbReference type="InterPro" id="IPR019800">
    <property type="entry name" value="Glyco_hydro_3_AS"/>
</dbReference>
<comment type="function">
    <text evidence="7">Catalyzes the hydrolysis of a non-reducing terminal alpha-L-arabinopyranosidic linkage in ginsenoside Rb2 (alpha-L-arabinopyranosyl-(1-&gt;6)-alpha-D-glucopyranosyl) to release alpha-D-glucopyranosyl (Rd). It is not able to hydrolyze alpha-L-arabinofuranosyl-(1-&gt;6)-alpha-D-glucopyranosyl (Rc).</text>
</comment>
<dbReference type="InterPro" id="IPR001764">
    <property type="entry name" value="Glyco_hydro_3_N"/>
</dbReference>
<dbReference type="InterPro" id="IPR036881">
    <property type="entry name" value="Glyco_hydro_3_C_sf"/>
</dbReference>
<dbReference type="InterPro" id="IPR051915">
    <property type="entry name" value="Cellulose_Degrad_GH3"/>
</dbReference>
<gene>
    <name evidence="12" type="ORF">NB037_06340</name>
</gene>
<evidence type="ECO:0000256" key="5">
    <source>
        <dbReference type="ARBA" id="ARBA00022801"/>
    </source>
</evidence>
<name>A0A9X2DXI0_9MICO</name>
<dbReference type="Proteomes" id="UP001155240">
    <property type="component" value="Unassembled WGS sequence"/>
</dbReference>
<evidence type="ECO:0000256" key="8">
    <source>
        <dbReference type="ARBA" id="ARBA00074219"/>
    </source>
</evidence>
<dbReference type="InterPro" id="IPR036962">
    <property type="entry name" value="Glyco_hydro_3_N_sf"/>
</dbReference>
<dbReference type="GO" id="GO:0008422">
    <property type="term" value="F:beta-glucosidase activity"/>
    <property type="evidence" value="ECO:0007669"/>
    <property type="project" value="UniProtKB-EC"/>
</dbReference>
<dbReference type="GO" id="GO:0009251">
    <property type="term" value="P:glucan catabolic process"/>
    <property type="evidence" value="ECO:0007669"/>
    <property type="project" value="TreeGrafter"/>
</dbReference>
<dbReference type="InterPro" id="IPR013783">
    <property type="entry name" value="Ig-like_fold"/>
</dbReference>
<dbReference type="SUPFAM" id="SSF51445">
    <property type="entry name" value="(Trans)glycosidases"/>
    <property type="match status" value="1"/>
</dbReference>
<dbReference type="PANTHER" id="PTHR30620">
    <property type="entry name" value="PERIPLASMIC BETA-GLUCOSIDASE-RELATED"/>
    <property type="match status" value="1"/>
</dbReference>
<dbReference type="InterPro" id="IPR026891">
    <property type="entry name" value="Fn3-like"/>
</dbReference>
<comment type="caution">
    <text evidence="12">The sequence shown here is derived from an EMBL/GenBank/DDBJ whole genome shotgun (WGS) entry which is preliminary data.</text>
</comment>
<reference evidence="12" key="1">
    <citation type="submission" date="2022-06" db="EMBL/GenBank/DDBJ databases">
        <title>Whole genome shotgun sequencing (WGS) of Rathayibacter sp. ZW T2_19, isolated from stored onions (Allium cepa).</title>
        <authorList>
            <person name="Stoll D.A."/>
            <person name="Huch M."/>
        </authorList>
    </citation>
    <scope>NUCLEOTIDE SEQUENCE</scope>
    <source>
        <strain evidence="12">ZW T2_19</strain>
    </source>
</reference>
<evidence type="ECO:0000259" key="11">
    <source>
        <dbReference type="SMART" id="SM01217"/>
    </source>
</evidence>
<feature type="region of interest" description="Disordered" evidence="10">
    <location>
        <begin position="1"/>
        <end position="27"/>
    </location>
</feature>
<feature type="compositionally biased region" description="Low complexity" evidence="10">
    <location>
        <begin position="1"/>
        <end position="12"/>
    </location>
</feature>
<keyword evidence="5 9" id="KW-0378">Hydrolase</keyword>
<evidence type="ECO:0000256" key="4">
    <source>
        <dbReference type="ARBA" id="ARBA00022729"/>
    </source>
</evidence>
<dbReference type="Gene3D" id="3.40.50.1700">
    <property type="entry name" value="Glycoside hydrolase family 3 C-terminal domain"/>
    <property type="match status" value="1"/>
</dbReference>
<comment type="catalytic activity">
    <reaction evidence="1">
        <text>Hydrolysis of terminal, non-reducing beta-D-glucosyl residues with release of beta-D-glucose.</text>
        <dbReference type="EC" id="3.2.1.21"/>
    </reaction>
</comment>
<dbReference type="PANTHER" id="PTHR30620:SF16">
    <property type="entry name" value="LYSOSOMAL BETA GLUCOSIDASE"/>
    <property type="match status" value="1"/>
</dbReference>
<dbReference type="SUPFAM" id="SSF52279">
    <property type="entry name" value="Beta-D-glucan exohydrolase, C-terminal domain"/>
    <property type="match status" value="1"/>
</dbReference>
<evidence type="ECO:0000313" key="13">
    <source>
        <dbReference type="Proteomes" id="UP001155240"/>
    </source>
</evidence>
<dbReference type="EC" id="3.2.1.21" evidence="3"/>
<dbReference type="Pfam" id="PF01915">
    <property type="entry name" value="Glyco_hydro_3_C"/>
    <property type="match status" value="1"/>
</dbReference>
<evidence type="ECO:0000256" key="10">
    <source>
        <dbReference type="SAM" id="MobiDB-lite"/>
    </source>
</evidence>
<organism evidence="12 13">
    <name type="scientific">Rathayibacter rubneri</name>
    <dbReference type="NCBI Taxonomy" id="2950106"/>
    <lineage>
        <taxon>Bacteria</taxon>
        <taxon>Bacillati</taxon>
        <taxon>Actinomycetota</taxon>
        <taxon>Actinomycetes</taxon>
        <taxon>Micrococcales</taxon>
        <taxon>Microbacteriaceae</taxon>
        <taxon>Rathayibacter</taxon>
    </lineage>
</organism>
<dbReference type="InterPro" id="IPR017853">
    <property type="entry name" value="GH"/>
</dbReference>
<evidence type="ECO:0000256" key="3">
    <source>
        <dbReference type="ARBA" id="ARBA00012744"/>
    </source>
</evidence>
<evidence type="ECO:0000313" key="12">
    <source>
        <dbReference type="EMBL" id="MCM6762036.1"/>
    </source>
</evidence>
<dbReference type="AlphaFoldDB" id="A0A9X2DXI0"/>
<keyword evidence="13" id="KW-1185">Reference proteome</keyword>
<dbReference type="PROSITE" id="PS00775">
    <property type="entry name" value="GLYCOSYL_HYDROL_F3"/>
    <property type="match status" value="1"/>
</dbReference>
<evidence type="ECO:0000256" key="6">
    <source>
        <dbReference type="ARBA" id="ARBA00023295"/>
    </source>
</evidence>